<evidence type="ECO:0000256" key="6">
    <source>
        <dbReference type="ARBA" id="ARBA00023329"/>
    </source>
</evidence>
<keyword evidence="7" id="KW-1003">Cell membrane</keyword>
<dbReference type="GO" id="GO:0032588">
    <property type="term" value="C:trans-Golgi network membrane"/>
    <property type="evidence" value="ECO:0007669"/>
    <property type="project" value="TreeGrafter"/>
</dbReference>
<dbReference type="GO" id="GO:0005886">
    <property type="term" value="C:plasma membrane"/>
    <property type="evidence" value="ECO:0007669"/>
    <property type="project" value="UniProtKB-SubCell"/>
</dbReference>
<proteinExistence type="inferred from homology"/>
<dbReference type="PANTHER" id="PTHR10687:SF2">
    <property type="entry name" value="SECRETORY CARRIER-ASSOCIATED MEMBRANE PROTEIN"/>
    <property type="match status" value="1"/>
</dbReference>
<comment type="subcellular location">
    <subcellularLocation>
        <location evidence="7">Cell membrane</location>
        <topology evidence="7">Multi-pass membrane protein</topology>
    </subcellularLocation>
    <subcellularLocation>
        <location evidence="7">Cytoplasmic vesicle</location>
        <location evidence="7">Secretory vesicle membrane</location>
        <topology evidence="7">Multi-pass membrane protein</topology>
    </subcellularLocation>
</comment>
<dbReference type="GO" id="GO:0055038">
    <property type="term" value="C:recycling endosome membrane"/>
    <property type="evidence" value="ECO:0007669"/>
    <property type="project" value="TreeGrafter"/>
</dbReference>
<evidence type="ECO:0000256" key="7">
    <source>
        <dbReference type="RuleBase" id="RU363122"/>
    </source>
</evidence>
<keyword evidence="3 7" id="KW-0812">Transmembrane</keyword>
<dbReference type="GO" id="GO:0030658">
    <property type="term" value="C:transport vesicle membrane"/>
    <property type="evidence" value="ECO:0007669"/>
    <property type="project" value="UniProtKB-SubCell"/>
</dbReference>
<dbReference type="Gramene" id="ONK71548">
    <property type="protein sequence ID" value="ONK71548"/>
    <property type="gene ID" value="A4U43_C04F9770"/>
</dbReference>
<sequence>MVLLAGEIELTIDEDDHAAGDDEDKKMREDASMSSEFGGFQSWFLNCLQGILLCLGWNIIAVIVCWIKEGGKLASPVVQQFQIVYWEEFYLKSVYAIYYYKGVKIFLLACIYALLGCPLSYILWYRPLYHAMRTDNAVKFGWFFPSWGILAATDTFSDHKDWFAFNILVETISKGLKQSLHVLPRARVKLTLGIFNSLLVGSVELCRPGLLESGALALSQTIAWVHTAYSSLQRLF</sequence>
<gene>
    <name evidence="8" type="ORF">A4U43_C04F9770</name>
</gene>
<organism evidence="8 9">
    <name type="scientific">Asparagus officinalis</name>
    <name type="common">Garden asparagus</name>
    <dbReference type="NCBI Taxonomy" id="4686"/>
    <lineage>
        <taxon>Eukaryota</taxon>
        <taxon>Viridiplantae</taxon>
        <taxon>Streptophyta</taxon>
        <taxon>Embryophyta</taxon>
        <taxon>Tracheophyta</taxon>
        <taxon>Spermatophyta</taxon>
        <taxon>Magnoliopsida</taxon>
        <taxon>Liliopsida</taxon>
        <taxon>Asparagales</taxon>
        <taxon>Asparagaceae</taxon>
        <taxon>Asparagoideae</taxon>
        <taxon>Asparagus</taxon>
    </lineage>
</organism>
<dbReference type="Proteomes" id="UP000243459">
    <property type="component" value="Chromosome 4"/>
</dbReference>
<protein>
    <recommendedName>
        <fullName evidence="7">Secretory carrier-associated membrane protein</fullName>
        <shortName evidence="7">Secretory carrier membrane protein</shortName>
    </recommendedName>
</protein>
<feature type="transmembrane region" description="Helical" evidence="7">
    <location>
        <begin position="43"/>
        <end position="67"/>
    </location>
</feature>
<accession>A0A5P1EZL2</accession>
<keyword evidence="6 7" id="KW-0968">Cytoplasmic vesicle</keyword>
<evidence type="ECO:0000313" key="9">
    <source>
        <dbReference type="Proteomes" id="UP000243459"/>
    </source>
</evidence>
<evidence type="ECO:0000256" key="2">
    <source>
        <dbReference type="ARBA" id="ARBA00010482"/>
    </source>
</evidence>
<evidence type="ECO:0000256" key="4">
    <source>
        <dbReference type="ARBA" id="ARBA00022989"/>
    </source>
</evidence>
<name>A0A5P1EZL2_ASPOF</name>
<evidence type="ECO:0000256" key="3">
    <source>
        <dbReference type="ARBA" id="ARBA00022692"/>
    </source>
</evidence>
<keyword evidence="4 7" id="KW-1133">Transmembrane helix</keyword>
<dbReference type="PANTHER" id="PTHR10687">
    <property type="entry name" value="SECRETORY CARRIER-ASSOCIATED MEMBRANE PROTEIN SCAMP"/>
    <property type="match status" value="1"/>
</dbReference>
<evidence type="ECO:0000256" key="1">
    <source>
        <dbReference type="ARBA" id="ARBA00004003"/>
    </source>
</evidence>
<comment type="similarity">
    <text evidence="2 7">Belongs to the SCAMP family.</text>
</comment>
<evidence type="ECO:0000256" key="5">
    <source>
        <dbReference type="ARBA" id="ARBA00023136"/>
    </source>
</evidence>
<dbReference type="GO" id="GO:0015031">
    <property type="term" value="P:protein transport"/>
    <property type="evidence" value="ECO:0007669"/>
    <property type="project" value="InterPro"/>
</dbReference>
<keyword evidence="9" id="KW-1185">Reference proteome</keyword>
<keyword evidence="5 7" id="KW-0472">Membrane</keyword>
<comment type="function">
    <text evidence="1 7">Probably involved in membrane trafficking.</text>
</comment>
<feature type="transmembrane region" description="Helical" evidence="7">
    <location>
        <begin position="105"/>
        <end position="124"/>
    </location>
</feature>
<dbReference type="EMBL" id="CM007384">
    <property type="protein sequence ID" value="ONK71548.1"/>
    <property type="molecule type" value="Genomic_DNA"/>
</dbReference>
<reference evidence="9" key="1">
    <citation type="journal article" date="2017" name="Nat. Commun.">
        <title>The asparagus genome sheds light on the origin and evolution of a young Y chromosome.</title>
        <authorList>
            <person name="Harkess A."/>
            <person name="Zhou J."/>
            <person name="Xu C."/>
            <person name="Bowers J.E."/>
            <person name="Van der Hulst R."/>
            <person name="Ayyampalayam S."/>
            <person name="Mercati F."/>
            <person name="Riccardi P."/>
            <person name="McKain M.R."/>
            <person name="Kakrana A."/>
            <person name="Tang H."/>
            <person name="Ray J."/>
            <person name="Groenendijk J."/>
            <person name="Arikit S."/>
            <person name="Mathioni S.M."/>
            <person name="Nakano M."/>
            <person name="Shan H."/>
            <person name="Telgmann-Rauber A."/>
            <person name="Kanno A."/>
            <person name="Yue Z."/>
            <person name="Chen H."/>
            <person name="Li W."/>
            <person name="Chen Y."/>
            <person name="Xu X."/>
            <person name="Zhang Y."/>
            <person name="Luo S."/>
            <person name="Chen H."/>
            <person name="Gao J."/>
            <person name="Mao Z."/>
            <person name="Pires J.C."/>
            <person name="Luo M."/>
            <person name="Kudrna D."/>
            <person name="Wing R.A."/>
            <person name="Meyers B.C."/>
            <person name="Yi K."/>
            <person name="Kong H."/>
            <person name="Lavrijsen P."/>
            <person name="Sunseri F."/>
            <person name="Falavigna A."/>
            <person name="Ye Y."/>
            <person name="Leebens-Mack J.H."/>
            <person name="Chen G."/>
        </authorList>
    </citation>
    <scope>NUCLEOTIDE SEQUENCE [LARGE SCALE GENOMIC DNA]</scope>
    <source>
        <strain evidence="9">cv. DH0086</strain>
    </source>
</reference>
<evidence type="ECO:0000313" key="8">
    <source>
        <dbReference type="EMBL" id="ONK71548.1"/>
    </source>
</evidence>
<dbReference type="InterPro" id="IPR007273">
    <property type="entry name" value="SCAMP"/>
</dbReference>
<dbReference type="AlphaFoldDB" id="A0A5P1EZL2"/>
<dbReference type="Pfam" id="PF04144">
    <property type="entry name" value="SCAMP"/>
    <property type="match status" value="1"/>
</dbReference>
<comment type="caution">
    <text evidence="7">Lacks conserved residue(s) required for the propagation of feature annotation.</text>
</comment>
<keyword evidence="7" id="KW-0813">Transport</keyword>